<dbReference type="PROSITE" id="PS00041">
    <property type="entry name" value="HTH_ARAC_FAMILY_1"/>
    <property type="match status" value="1"/>
</dbReference>
<dbReference type="SMART" id="SM00342">
    <property type="entry name" value="HTH_ARAC"/>
    <property type="match status" value="1"/>
</dbReference>
<dbReference type="PROSITE" id="PS01124">
    <property type="entry name" value="HTH_ARAC_FAMILY_2"/>
    <property type="match status" value="1"/>
</dbReference>
<name>A0A7W4YJI9_LEIAQ</name>
<dbReference type="AlphaFoldDB" id="A0A7W4YJI9"/>
<dbReference type="InterPro" id="IPR018060">
    <property type="entry name" value="HTH_AraC"/>
</dbReference>
<dbReference type="Pfam" id="PF01965">
    <property type="entry name" value="DJ-1_PfpI"/>
    <property type="match status" value="1"/>
</dbReference>
<dbReference type="PANTHER" id="PTHR43130">
    <property type="entry name" value="ARAC-FAMILY TRANSCRIPTIONAL REGULATOR"/>
    <property type="match status" value="1"/>
</dbReference>
<sequence>MLKSVAVPLIDEFAMFEFGVVCEVFGLDRTYAGLEPFDFRVCTIDPAEPLAGRNGVRLIAPYDLSAMEDADLIAVPAADIRDSYPEELLDALRRASARGATLLSVCSGAFVLGEAGLLDGRECTTHWRYADALQRRFPNARVNPDVLFIDDGDVITSAGTSAGIDACLHLVRRELGSAAANAIARNMVVPPQRDGGQRQYIDKPVSDCEDDTFSELIDYLTDRLDENHTVSGLAARTHMSTRSFSRKFVAETGVSPMQWLTTQRVLHARLLLETTDLPIDEVARRCGFGSATLLRHHFDQEVGVPPTRYRAAFAQREAQAVPVS</sequence>
<evidence type="ECO:0000259" key="4">
    <source>
        <dbReference type="PROSITE" id="PS01124"/>
    </source>
</evidence>
<proteinExistence type="predicted"/>
<organism evidence="5 6">
    <name type="scientific">Leifsonia aquatica</name>
    <name type="common">Corynebacterium aquaticum</name>
    <dbReference type="NCBI Taxonomy" id="144185"/>
    <lineage>
        <taxon>Bacteria</taxon>
        <taxon>Bacillati</taxon>
        <taxon>Actinomycetota</taxon>
        <taxon>Actinomycetes</taxon>
        <taxon>Micrococcales</taxon>
        <taxon>Microbacteriaceae</taxon>
        <taxon>Leifsonia</taxon>
    </lineage>
</organism>
<dbReference type="Gene3D" id="1.10.10.60">
    <property type="entry name" value="Homeodomain-like"/>
    <property type="match status" value="1"/>
</dbReference>
<keyword evidence="2" id="KW-0238">DNA-binding</keyword>
<dbReference type="InterPro" id="IPR002818">
    <property type="entry name" value="DJ-1/PfpI"/>
</dbReference>
<keyword evidence="1" id="KW-0805">Transcription regulation</keyword>
<dbReference type="InterPro" id="IPR018062">
    <property type="entry name" value="HTH_AraC-typ_CS"/>
</dbReference>
<dbReference type="CDD" id="cd03137">
    <property type="entry name" value="GATase1_AraC_1"/>
    <property type="match status" value="1"/>
</dbReference>
<protein>
    <submittedName>
        <fullName evidence="5">Transcriptional regulator GlxA family with amidase domain</fullName>
    </submittedName>
</protein>
<dbReference type="PANTHER" id="PTHR43130:SF3">
    <property type="entry name" value="HTH-TYPE TRANSCRIPTIONAL REGULATOR RV1931C"/>
    <property type="match status" value="1"/>
</dbReference>
<accession>A0A7W4YJI9</accession>
<dbReference type="GO" id="GO:0043565">
    <property type="term" value="F:sequence-specific DNA binding"/>
    <property type="evidence" value="ECO:0007669"/>
    <property type="project" value="InterPro"/>
</dbReference>
<keyword evidence="3" id="KW-0804">Transcription</keyword>
<dbReference type="GO" id="GO:0003700">
    <property type="term" value="F:DNA-binding transcription factor activity"/>
    <property type="evidence" value="ECO:0007669"/>
    <property type="project" value="InterPro"/>
</dbReference>
<gene>
    <name evidence="5" type="ORF">FHX33_002906</name>
</gene>
<evidence type="ECO:0000256" key="2">
    <source>
        <dbReference type="ARBA" id="ARBA00023125"/>
    </source>
</evidence>
<dbReference type="Pfam" id="PF12833">
    <property type="entry name" value="HTH_18"/>
    <property type="match status" value="1"/>
</dbReference>
<dbReference type="EMBL" id="JACHVP010000003">
    <property type="protein sequence ID" value="MBB2968136.1"/>
    <property type="molecule type" value="Genomic_DNA"/>
</dbReference>
<dbReference type="Gene3D" id="3.40.50.880">
    <property type="match status" value="1"/>
</dbReference>
<reference evidence="5 6" key="1">
    <citation type="submission" date="2020-08" db="EMBL/GenBank/DDBJ databases">
        <title>Sequencing the genomes of 1000 actinobacteria strains.</title>
        <authorList>
            <person name="Klenk H.-P."/>
        </authorList>
    </citation>
    <scope>NUCLEOTIDE SEQUENCE [LARGE SCALE GENOMIC DNA]</scope>
    <source>
        <strain evidence="5 6">DSM 20146</strain>
    </source>
</reference>
<evidence type="ECO:0000256" key="3">
    <source>
        <dbReference type="ARBA" id="ARBA00023163"/>
    </source>
</evidence>
<dbReference type="Proteomes" id="UP000538196">
    <property type="component" value="Unassembled WGS sequence"/>
</dbReference>
<dbReference type="InterPro" id="IPR009057">
    <property type="entry name" value="Homeodomain-like_sf"/>
</dbReference>
<dbReference type="InterPro" id="IPR029062">
    <property type="entry name" value="Class_I_gatase-like"/>
</dbReference>
<keyword evidence="6" id="KW-1185">Reference proteome</keyword>
<dbReference type="SUPFAM" id="SSF46689">
    <property type="entry name" value="Homeodomain-like"/>
    <property type="match status" value="2"/>
</dbReference>
<dbReference type="InterPro" id="IPR052158">
    <property type="entry name" value="INH-QAR"/>
</dbReference>
<dbReference type="RefSeq" id="WP_021763823.1">
    <property type="nucleotide sequence ID" value="NZ_JACHVP010000003.1"/>
</dbReference>
<comment type="caution">
    <text evidence="5">The sequence shown here is derived from an EMBL/GenBank/DDBJ whole genome shotgun (WGS) entry which is preliminary data.</text>
</comment>
<evidence type="ECO:0000313" key="6">
    <source>
        <dbReference type="Proteomes" id="UP000538196"/>
    </source>
</evidence>
<dbReference type="SUPFAM" id="SSF52317">
    <property type="entry name" value="Class I glutamine amidotransferase-like"/>
    <property type="match status" value="1"/>
</dbReference>
<evidence type="ECO:0000256" key="1">
    <source>
        <dbReference type="ARBA" id="ARBA00023015"/>
    </source>
</evidence>
<evidence type="ECO:0000313" key="5">
    <source>
        <dbReference type="EMBL" id="MBB2968136.1"/>
    </source>
</evidence>
<feature type="domain" description="HTH araC/xylS-type" evidence="4">
    <location>
        <begin position="214"/>
        <end position="312"/>
    </location>
</feature>